<dbReference type="SUPFAM" id="SSF51735">
    <property type="entry name" value="NAD(P)-binding Rossmann-fold domains"/>
    <property type="match status" value="1"/>
</dbReference>
<organism evidence="1 2">
    <name type="scientific">Caballeronia sordidicola</name>
    <name type="common">Burkholderia sordidicola</name>
    <dbReference type="NCBI Taxonomy" id="196367"/>
    <lineage>
        <taxon>Bacteria</taxon>
        <taxon>Pseudomonadati</taxon>
        <taxon>Pseudomonadota</taxon>
        <taxon>Betaproteobacteria</taxon>
        <taxon>Burkholderiales</taxon>
        <taxon>Burkholderiaceae</taxon>
        <taxon>Caballeronia</taxon>
    </lineage>
</organism>
<gene>
    <name evidence="1" type="ORF">AWB64_02646</name>
</gene>
<dbReference type="InterPro" id="IPR023401">
    <property type="entry name" value="ODC_N"/>
</dbReference>
<proteinExistence type="predicted"/>
<dbReference type="RefSeq" id="WP_060819487.1">
    <property type="nucleotide sequence ID" value="NZ_FCOC02000006.1"/>
</dbReference>
<dbReference type="GO" id="GO:0005737">
    <property type="term" value="C:cytoplasm"/>
    <property type="evidence" value="ECO:0007669"/>
    <property type="project" value="TreeGrafter"/>
</dbReference>
<dbReference type="PANTHER" id="PTHR13812:SF19">
    <property type="entry name" value="KETIMINE REDUCTASE MU-CRYSTALLIN"/>
    <property type="match status" value="1"/>
</dbReference>
<dbReference type="PANTHER" id="PTHR13812">
    <property type="entry name" value="KETIMINE REDUCTASE MU-CRYSTALLIN"/>
    <property type="match status" value="1"/>
</dbReference>
<dbReference type="InterPro" id="IPR036291">
    <property type="entry name" value="NAD(P)-bd_dom_sf"/>
</dbReference>
<dbReference type="EMBL" id="FCOC02000006">
    <property type="protein sequence ID" value="SAL30180.1"/>
    <property type="molecule type" value="Genomic_DNA"/>
</dbReference>
<name>A0A158GFL2_CABSO</name>
<protein>
    <submittedName>
        <fullName evidence="1">Ornithine cyclodeaminase</fullName>
    </submittedName>
</protein>
<dbReference type="OrthoDB" id="9809203at2"/>
<dbReference type="Gene3D" id="3.30.1780.10">
    <property type="entry name" value="ornithine cyclodeaminase, domain 1"/>
    <property type="match status" value="1"/>
</dbReference>
<dbReference type="AlphaFoldDB" id="A0A158GFL2"/>
<dbReference type="Gene3D" id="3.40.50.720">
    <property type="entry name" value="NAD(P)-binding Rossmann-like Domain"/>
    <property type="match status" value="1"/>
</dbReference>
<accession>A0A158GFL2</accession>
<evidence type="ECO:0000313" key="1">
    <source>
        <dbReference type="EMBL" id="SAL30180.1"/>
    </source>
</evidence>
<reference evidence="1 2" key="1">
    <citation type="submission" date="2016-01" db="EMBL/GenBank/DDBJ databases">
        <authorList>
            <person name="Oliw E.H."/>
        </authorList>
    </citation>
    <scope>NUCLEOTIDE SEQUENCE [LARGE SCALE GENOMIC DNA]</scope>
    <source>
        <strain evidence="1">LMG 22029</strain>
    </source>
</reference>
<evidence type="ECO:0000313" key="2">
    <source>
        <dbReference type="Proteomes" id="UP000054893"/>
    </source>
</evidence>
<dbReference type="PIRSF" id="PIRSF001439">
    <property type="entry name" value="CryM"/>
    <property type="match status" value="1"/>
</dbReference>
<dbReference type="Pfam" id="PF02423">
    <property type="entry name" value="OCD_Mu_crystall"/>
    <property type="match status" value="1"/>
</dbReference>
<dbReference type="Proteomes" id="UP000054893">
    <property type="component" value="Unassembled WGS sequence"/>
</dbReference>
<dbReference type="InterPro" id="IPR003462">
    <property type="entry name" value="ODC_Mu_crystall"/>
</dbReference>
<sequence>MALYFSETDVRHVLTMQVALQEVEQAFAARGRGVAFDVPRERARLPGAHLHIMQAAAPELDLVGYKAYYIKPGAGRVSLIHLISRSSGELQSIVEADWLGQMRTGATTGVAARHLARSEAGVLGLFGYGRHAVTQLEAISLACCLREVRVFGRDGERVEAFCREQRERLQLDVRPAASREDAVYGADVIALMTRSSEPLFDGAWLETGQLVTAAGSNSLDRREVDLETVARADLIVVDSREVAERECGDLLPAYEAGIVHWESITDLGQVVAGVRPGRRDDAQIILFESHGMALQDIYTASKVVELARAQGLGTPLPIA</sequence>